<sequence length="118" mass="13265">MALDPTTLPSALVFSDEGPRGAWASVQLNKHDLPSHEKVLAAGNFGLMPYQRETNLFLKSVGLPEACYIEQPEFEGFMKRYFILTVSHEDFETKIESARQSNSKMEVIQKLAAEAFLN</sequence>
<dbReference type="Proteomes" id="UP000220251">
    <property type="component" value="Unassembled WGS sequence"/>
</dbReference>
<reference evidence="2" key="1">
    <citation type="submission" date="2015-06" db="EMBL/GenBank/DDBJ databases">
        <authorList>
            <person name="Bertelli C."/>
        </authorList>
    </citation>
    <scope>NUCLEOTIDE SEQUENCE [LARGE SCALE GENOMIC DNA]</scope>
    <source>
        <strain evidence="2">CRIB-30</strain>
    </source>
</reference>
<accession>A0A0H5DT69</accession>
<protein>
    <submittedName>
        <fullName evidence="1">Uncharacterized protein</fullName>
    </submittedName>
</protein>
<organism evidence="1 2">
    <name type="scientific">Estrella lausannensis</name>
    <dbReference type="NCBI Taxonomy" id="483423"/>
    <lineage>
        <taxon>Bacteria</taxon>
        <taxon>Pseudomonadati</taxon>
        <taxon>Chlamydiota</taxon>
        <taxon>Chlamydiia</taxon>
        <taxon>Parachlamydiales</taxon>
        <taxon>Candidatus Criblamydiaceae</taxon>
        <taxon>Estrella</taxon>
    </lineage>
</organism>
<proteinExistence type="predicted"/>
<evidence type="ECO:0000313" key="1">
    <source>
        <dbReference type="EMBL" id="CRX39563.1"/>
    </source>
</evidence>
<dbReference type="RefSeq" id="WP_098039422.1">
    <property type="nucleotide sequence ID" value="NZ_CWGJ01000028.1"/>
</dbReference>
<dbReference type="AlphaFoldDB" id="A0A0H5DT69"/>
<name>A0A0H5DT69_9BACT</name>
<keyword evidence="2" id="KW-1185">Reference proteome</keyword>
<gene>
    <name evidence="1" type="ORF">ELAC_2243</name>
</gene>
<dbReference type="EMBL" id="CWGJ01000028">
    <property type="protein sequence ID" value="CRX39563.1"/>
    <property type="molecule type" value="Genomic_DNA"/>
</dbReference>
<evidence type="ECO:0000313" key="2">
    <source>
        <dbReference type="Proteomes" id="UP000220251"/>
    </source>
</evidence>